<reference evidence="1 2" key="1">
    <citation type="submission" date="2017-05" db="EMBL/GenBank/DDBJ databases">
        <title>Biotechnological potential of actinobacteria isolated from South African environments.</title>
        <authorList>
            <person name="Le Roes-Hill M."/>
            <person name="Prins A."/>
            <person name="Durrell K.A."/>
        </authorList>
    </citation>
    <scope>NUCLEOTIDE SEQUENCE [LARGE SCALE GENOMIC DNA]</scope>
    <source>
        <strain evidence="1">M26</strain>
    </source>
</reference>
<comment type="caution">
    <text evidence="1">The sequence shown here is derived from an EMBL/GenBank/DDBJ whole genome shotgun (WGS) entry which is preliminary data.</text>
</comment>
<gene>
    <name evidence="1" type="ORF">CA984_11140</name>
</gene>
<organism evidence="1 2">
    <name type="scientific">Streptosporangium minutum</name>
    <dbReference type="NCBI Taxonomy" id="569862"/>
    <lineage>
        <taxon>Bacteria</taxon>
        <taxon>Bacillati</taxon>
        <taxon>Actinomycetota</taxon>
        <taxon>Actinomycetes</taxon>
        <taxon>Streptosporangiales</taxon>
        <taxon>Streptosporangiaceae</taxon>
        <taxon>Streptosporangium</taxon>
    </lineage>
</organism>
<name>A0A243RQU8_9ACTN</name>
<dbReference type="AlphaFoldDB" id="A0A243RQU8"/>
<sequence>MTGQTAIPGAPCPAFHLPPMRDGHRALSWNETRRFERIRVTAWTCHEHRVTFYEFCEAGGLAFIQRTFSDKKKKVVSQSEAWPLREARAVWIALLSGMVR</sequence>
<keyword evidence="2" id="KW-1185">Reference proteome</keyword>
<dbReference type="Proteomes" id="UP000194761">
    <property type="component" value="Unassembled WGS sequence"/>
</dbReference>
<proteinExistence type="predicted"/>
<evidence type="ECO:0000313" key="1">
    <source>
        <dbReference type="EMBL" id="OUC97403.1"/>
    </source>
</evidence>
<accession>A0A243RQU8</accession>
<evidence type="ECO:0000313" key="2">
    <source>
        <dbReference type="Proteomes" id="UP000194761"/>
    </source>
</evidence>
<protein>
    <submittedName>
        <fullName evidence="1">Uncharacterized protein</fullName>
    </submittedName>
</protein>
<dbReference type="EMBL" id="NGFP01000038">
    <property type="protein sequence ID" value="OUC97403.1"/>
    <property type="molecule type" value="Genomic_DNA"/>
</dbReference>